<organism evidence="1 2">
    <name type="scientific">Pistacia integerrima</name>
    <dbReference type="NCBI Taxonomy" id="434235"/>
    <lineage>
        <taxon>Eukaryota</taxon>
        <taxon>Viridiplantae</taxon>
        <taxon>Streptophyta</taxon>
        <taxon>Embryophyta</taxon>
        <taxon>Tracheophyta</taxon>
        <taxon>Spermatophyta</taxon>
        <taxon>Magnoliopsida</taxon>
        <taxon>eudicotyledons</taxon>
        <taxon>Gunneridae</taxon>
        <taxon>Pentapetalae</taxon>
        <taxon>rosids</taxon>
        <taxon>malvids</taxon>
        <taxon>Sapindales</taxon>
        <taxon>Anacardiaceae</taxon>
        <taxon>Pistacia</taxon>
    </lineage>
</organism>
<dbReference type="EMBL" id="CM047750">
    <property type="protein sequence ID" value="KAJ0007873.1"/>
    <property type="molecule type" value="Genomic_DNA"/>
</dbReference>
<name>A0ACC0X2L0_9ROSI</name>
<comment type="caution">
    <text evidence="1">The sequence shown here is derived from an EMBL/GenBank/DDBJ whole genome shotgun (WGS) entry which is preliminary data.</text>
</comment>
<keyword evidence="2" id="KW-1185">Reference proteome</keyword>
<accession>A0ACC0X2L0</accession>
<protein>
    <submittedName>
        <fullName evidence="1">Uncharacterized protein</fullName>
    </submittedName>
</protein>
<proteinExistence type="predicted"/>
<gene>
    <name evidence="1" type="ORF">Pint_29786</name>
</gene>
<evidence type="ECO:0000313" key="1">
    <source>
        <dbReference type="EMBL" id="KAJ0007873.1"/>
    </source>
</evidence>
<evidence type="ECO:0000313" key="2">
    <source>
        <dbReference type="Proteomes" id="UP001163603"/>
    </source>
</evidence>
<dbReference type="Proteomes" id="UP001163603">
    <property type="component" value="Chromosome 15"/>
</dbReference>
<reference evidence="2" key="1">
    <citation type="journal article" date="2023" name="G3 (Bethesda)">
        <title>Genome assembly and association tests identify interacting loci associated with vigor, precocity, and sex in interspecific pistachio rootstocks.</title>
        <authorList>
            <person name="Palmer W."/>
            <person name="Jacygrad E."/>
            <person name="Sagayaradj S."/>
            <person name="Cavanaugh K."/>
            <person name="Han R."/>
            <person name="Bertier L."/>
            <person name="Beede B."/>
            <person name="Kafkas S."/>
            <person name="Golino D."/>
            <person name="Preece J."/>
            <person name="Michelmore R."/>
        </authorList>
    </citation>
    <scope>NUCLEOTIDE SEQUENCE [LARGE SCALE GENOMIC DNA]</scope>
</reference>
<sequence>MPLMIILSALIITTVGTAQMIERIQHKDYKGFDNLCSYTT</sequence>